<dbReference type="Proteomes" id="UP000075787">
    <property type="component" value="Unassembled WGS sequence"/>
</dbReference>
<dbReference type="SUPFAM" id="SSF56176">
    <property type="entry name" value="FAD-binding/transporter-associated domain-like"/>
    <property type="match status" value="1"/>
</dbReference>
<evidence type="ECO:0000256" key="1">
    <source>
        <dbReference type="ARBA" id="ARBA00022630"/>
    </source>
</evidence>
<accession>A0A161R7J1</accession>
<dbReference type="InterPro" id="IPR036683">
    <property type="entry name" value="CO_DH_flav_C_dom_sf"/>
</dbReference>
<dbReference type="InterPro" id="IPR005107">
    <property type="entry name" value="CO_DH_flav_C"/>
</dbReference>
<organism evidence="4 5">
    <name type="scientific">Tistrella mobilis</name>
    <dbReference type="NCBI Taxonomy" id="171437"/>
    <lineage>
        <taxon>Bacteria</taxon>
        <taxon>Pseudomonadati</taxon>
        <taxon>Pseudomonadota</taxon>
        <taxon>Alphaproteobacteria</taxon>
        <taxon>Geminicoccales</taxon>
        <taxon>Geminicoccaceae</taxon>
        <taxon>Tistrella</taxon>
    </lineage>
</organism>
<feature type="domain" description="FAD-binding PCMH-type" evidence="3">
    <location>
        <begin position="1"/>
        <end position="224"/>
    </location>
</feature>
<gene>
    <name evidence="4" type="ORF">AUP44_21095</name>
</gene>
<dbReference type="Gene3D" id="3.30.43.10">
    <property type="entry name" value="Uridine Diphospho-n-acetylenolpyruvylglucosamine Reductase, domain 2"/>
    <property type="match status" value="1"/>
</dbReference>
<dbReference type="RefSeq" id="WP_062761692.1">
    <property type="nucleotide sequence ID" value="NZ_CP121045.1"/>
</dbReference>
<evidence type="ECO:0000259" key="3">
    <source>
        <dbReference type="PROSITE" id="PS51387"/>
    </source>
</evidence>
<dbReference type="SUPFAM" id="SSF55447">
    <property type="entry name" value="CO dehydrogenase flavoprotein C-terminal domain-like"/>
    <property type="match status" value="1"/>
</dbReference>
<sequence>MQPFSHIRARSVQQAVDELARGRPGDVRLLAGGTNLVDLMRLGVETPTRLVDITGIPGLSTISVSETGLTLGALVRMSDAADHPDIRRDWPAVSEALWKGASAQLRNMATLGGNLMQRTRCPWFRDVAAVCDRRMPGSGCAATGGPDRHAALLGGGTQCVAVHPGDFAVALTAFDARVEVIGPAGNRHVPVAELLRLPGDSPARETSLDPAEMILGITIPAARAARHSAYVKLRDRASYAFALASAAAAVVVEGGIVTEARIALGGVATIPWRAPDAEASLIGRPLTSETAAAAGRIALQNARPGRQNRFRIDLAAAAVAEALITAGTRS</sequence>
<dbReference type="InterPro" id="IPR002346">
    <property type="entry name" value="Mopterin_DH_FAD-bd"/>
</dbReference>
<evidence type="ECO:0000256" key="2">
    <source>
        <dbReference type="ARBA" id="ARBA00022827"/>
    </source>
</evidence>
<dbReference type="GO" id="GO:0016491">
    <property type="term" value="F:oxidoreductase activity"/>
    <property type="evidence" value="ECO:0007669"/>
    <property type="project" value="InterPro"/>
</dbReference>
<dbReference type="Pfam" id="PF03450">
    <property type="entry name" value="CO_deh_flav_C"/>
    <property type="match status" value="1"/>
</dbReference>
<dbReference type="GO" id="GO:0071949">
    <property type="term" value="F:FAD binding"/>
    <property type="evidence" value="ECO:0007669"/>
    <property type="project" value="InterPro"/>
</dbReference>
<dbReference type="PROSITE" id="PS51387">
    <property type="entry name" value="FAD_PCMH"/>
    <property type="match status" value="1"/>
</dbReference>
<proteinExistence type="predicted"/>
<dbReference type="GeneID" id="97240093"/>
<dbReference type="PANTHER" id="PTHR42659">
    <property type="entry name" value="XANTHINE DEHYDROGENASE SUBUNIT C-RELATED"/>
    <property type="match status" value="1"/>
</dbReference>
<dbReference type="Gene3D" id="3.30.465.10">
    <property type="match status" value="2"/>
</dbReference>
<dbReference type="SMART" id="SM01092">
    <property type="entry name" value="CO_deh_flav_C"/>
    <property type="match status" value="1"/>
</dbReference>
<keyword evidence="2" id="KW-0274">FAD</keyword>
<protein>
    <submittedName>
        <fullName evidence="4">FAD-binding molybdopterin dehydrogenase</fullName>
    </submittedName>
</protein>
<dbReference type="AlphaFoldDB" id="A0A161R7J1"/>
<dbReference type="Gene3D" id="3.30.390.50">
    <property type="entry name" value="CO dehydrogenase flavoprotein, C-terminal domain"/>
    <property type="match status" value="1"/>
</dbReference>
<dbReference type="InterPro" id="IPR016166">
    <property type="entry name" value="FAD-bd_PCMH"/>
</dbReference>
<dbReference type="InterPro" id="IPR016169">
    <property type="entry name" value="FAD-bd_PCMH_sub2"/>
</dbReference>
<reference evidence="4 5" key="1">
    <citation type="submission" date="2015-12" db="EMBL/GenBank/DDBJ databases">
        <title>Genome sequence of Tistrella mobilis MCCC 1A02139.</title>
        <authorList>
            <person name="Lu L."/>
            <person name="Lai Q."/>
            <person name="Shao Z."/>
            <person name="Qian P."/>
        </authorList>
    </citation>
    <scope>NUCLEOTIDE SEQUENCE [LARGE SCALE GENOMIC DNA]</scope>
    <source>
        <strain evidence="4 5">MCCC 1A02139</strain>
    </source>
</reference>
<dbReference type="InterPro" id="IPR036318">
    <property type="entry name" value="FAD-bd_PCMH-like_sf"/>
</dbReference>
<dbReference type="PANTHER" id="PTHR42659:SF1">
    <property type="entry name" value="OXIDOREDUCTASE"/>
    <property type="match status" value="1"/>
</dbReference>
<dbReference type="InterPro" id="IPR016167">
    <property type="entry name" value="FAD-bd_PCMH_sub1"/>
</dbReference>
<dbReference type="OrthoDB" id="9814706at2"/>
<dbReference type="Pfam" id="PF00941">
    <property type="entry name" value="FAD_binding_5"/>
    <property type="match status" value="1"/>
</dbReference>
<evidence type="ECO:0000313" key="4">
    <source>
        <dbReference type="EMBL" id="KYO56987.1"/>
    </source>
</evidence>
<dbReference type="InterPro" id="IPR051312">
    <property type="entry name" value="Diverse_Substr_Oxidored"/>
</dbReference>
<name>A0A161R7J1_9PROT</name>
<evidence type="ECO:0000313" key="5">
    <source>
        <dbReference type="Proteomes" id="UP000075787"/>
    </source>
</evidence>
<keyword evidence="1" id="KW-0285">Flavoprotein</keyword>
<comment type="caution">
    <text evidence="4">The sequence shown here is derived from an EMBL/GenBank/DDBJ whole genome shotgun (WGS) entry which is preliminary data.</text>
</comment>
<dbReference type="EMBL" id="LPZR01000034">
    <property type="protein sequence ID" value="KYO56987.1"/>
    <property type="molecule type" value="Genomic_DNA"/>
</dbReference>